<gene>
    <name evidence="1" type="ORF">Pint_32872</name>
</gene>
<evidence type="ECO:0000313" key="1">
    <source>
        <dbReference type="EMBL" id="KAJ0011508.1"/>
    </source>
</evidence>
<protein>
    <submittedName>
        <fullName evidence="1">Uncharacterized protein</fullName>
    </submittedName>
</protein>
<reference evidence="2" key="1">
    <citation type="journal article" date="2023" name="G3 (Bethesda)">
        <title>Genome assembly and association tests identify interacting loci associated with vigor, precocity, and sex in interspecific pistachio rootstocks.</title>
        <authorList>
            <person name="Palmer W."/>
            <person name="Jacygrad E."/>
            <person name="Sagayaradj S."/>
            <person name="Cavanaugh K."/>
            <person name="Han R."/>
            <person name="Bertier L."/>
            <person name="Beede B."/>
            <person name="Kafkas S."/>
            <person name="Golino D."/>
            <person name="Preece J."/>
            <person name="Michelmore R."/>
        </authorList>
    </citation>
    <scope>NUCLEOTIDE SEQUENCE [LARGE SCALE GENOMIC DNA]</scope>
</reference>
<organism evidence="1 2">
    <name type="scientific">Pistacia integerrima</name>
    <dbReference type="NCBI Taxonomy" id="434235"/>
    <lineage>
        <taxon>Eukaryota</taxon>
        <taxon>Viridiplantae</taxon>
        <taxon>Streptophyta</taxon>
        <taxon>Embryophyta</taxon>
        <taxon>Tracheophyta</taxon>
        <taxon>Spermatophyta</taxon>
        <taxon>Magnoliopsida</taxon>
        <taxon>eudicotyledons</taxon>
        <taxon>Gunneridae</taxon>
        <taxon>Pentapetalae</taxon>
        <taxon>rosids</taxon>
        <taxon>malvids</taxon>
        <taxon>Sapindales</taxon>
        <taxon>Anacardiaceae</taxon>
        <taxon>Pistacia</taxon>
    </lineage>
</organism>
<evidence type="ECO:0000313" key="2">
    <source>
        <dbReference type="Proteomes" id="UP001163603"/>
    </source>
</evidence>
<dbReference type="EMBL" id="CM047749">
    <property type="protein sequence ID" value="KAJ0011508.1"/>
    <property type="molecule type" value="Genomic_DNA"/>
</dbReference>
<keyword evidence="2" id="KW-1185">Reference proteome</keyword>
<name>A0ACC0X794_9ROSI</name>
<dbReference type="Proteomes" id="UP001163603">
    <property type="component" value="Chromosome 14"/>
</dbReference>
<accession>A0ACC0X794</accession>
<proteinExistence type="predicted"/>
<sequence>MFGDQVRLARREAIQRFINLRQGAMQPVQEHNLNVMVCLNKAEILCSIIDPETQTYIVLASLNHSLSQFKLDYELNHKEYCLVI</sequence>
<comment type="caution">
    <text evidence="1">The sequence shown here is derived from an EMBL/GenBank/DDBJ whole genome shotgun (WGS) entry which is preliminary data.</text>
</comment>